<comment type="subunit">
    <text evidence="6">Homodimer.</text>
</comment>
<keyword evidence="5 6" id="KW-0411">Iron-sulfur</keyword>
<dbReference type="SUPFAM" id="SSF52540">
    <property type="entry name" value="P-loop containing nucleoside triphosphate hydrolases"/>
    <property type="match status" value="1"/>
</dbReference>
<dbReference type="Proteomes" id="UP000002586">
    <property type="component" value="Chromosome"/>
</dbReference>
<keyword evidence="8" id="KW-1185">Reference proteome</keyword>
<dbReference type="HAMAP" id="MF_02040">
    <property type="entry name" value="Mrp_NBP35"/>
    <property type="match status" value="1"/>
</dbReference>
<organism evidence="7 8">
    <name type="scientific">Magnetococcus marinus (strain ATCC BAA-1437 / JCM 17883 / MC-1)</name>
    <dbReference type="NCBI Taxonomy" id="156889"/>
    <lineage>
        <taxon>Bacteria</taxon>
        <taxon>Pseudomonadati</taxon>
        <taxon>Pseudomonadota</taxon>
        <taxon>Magnetococcia</taxon>
        <taxon>Magnetococcales</taxon>
        <taxon>Magnetococcaceae</taxon>
        <taxon>Magnetococcus</taxon>
    </lineage>
</organism>
<evidence type="ECO:0000313" key="8">
    <source>
        <dbReference type="Proteomes" id="UP000002586"/>
    </source>
</evidence>
<dbReference type="Gene3D" id="3.40.50.300">
    <property type="entry name" value="P-loop containing nucleotide triphosphate hydrolases"/>
    <property type="match status" value="1"/>
</dbReference>
<gene>
    <name evidence="7" type="ordered locus">Mmc1_1702</name>
</gene>
<comment type="function">
    <text evidence="6">Binds and transfers iron-sulfur (Fe-S) clusters to target apoproteins. Can hydrolyze ATP.</text>
</comment>
<name>A0L8B8_MAGMM</name>
<dbReference type="EMBL" id="CP000471">
    <property type="protein sequence ID" value="ABK44211.1"/>
    <property type="molecule type" value="Genomic_DNA"/>
</dbReference>
<keyword evidence="4 6" id="KW-0408">Iron</keyword>
<sequence>MEQNSKTAENMDAQTYPLPKKQQVDRVKHVIAVYSAKGGVGKSTLSVNLAFALQRLGYKVGLLDADIYGPSIPTMLGVNERPEPDVMGRIKPVMAHKMPIMSIGFMVEDEQPLVWRGPVLFQVLQQFFHEVRWTGYDEMLDYLIIDLPPGTGDIQLSMAQQVEVTGSVIVTTPQDVALQDVRRGISLFNIAHVPILGVVENMSYFRCGHCGERTDIFSTGGAQSVADKSGVPLLGEVPLVPAIRECGDNGLPIVLEQPESEHAKRYMEIAEKLVARVVAQESAEASA</sequence>
<dbReference type="InterPro" id="IPR019591">
    <property type="entry name" value="Mrp/NBP35_ATP-bd"/>
</dbReference>
<dbReference type="GO" id="GO:0016226">
    <property type="term" value="P:iron-sulfur cluster assembly"/>
    <property type="evidence" value="ECO:0007669"/>
    <property type="project" value="InterPro"/>
</dbReference>
<dbReference type="GO" id="GO:0046872">
    <property type="term" value="F:metal ion binding"/>
    <property type="evidence" value="ECO:0007669"/>
    <property type="project" value="UniProtKB-KW"/>
</dbReference>
<proteinExistence type="inferred from homology"/>
<dbReference type="CDD" id="cd02037">
    <property type="entry name" value="Mrp_NBP35"/>
    <property type="match status" value="1"/>
</dbReference>
<evidence type="ECO:0000256" key="5">
    <source>
        <dbReference type="ARBA" id="ARBA00023014"/>
    </source>
</evidence>
<keyword evidence="2 6" id="KW-0547">Nucleotide-binding</keyword>
<dbReference type="AlphaFoldDB" id="A0L8B8"/>
<dbReference type="HOGENOM" id="CLU_024839_0_2_5"/>
<keyword evidence="3 6" id="KW-0067">ATP-binding</keyword>
<comment type="similarity">
    <text evidence="6">Belongs to the Mrp/NBP35 ATP-binding proteins family.</text>
</comment>
<dbReference type="InterPro" id="IPR044304">
    <property type="entry name" value="NUBPL-like"/>
</dbReference>
<reference evidence="7 8" key="2">
    <citation type="journal article" date="2012" name="Int. J. Syst. Evol. Microbiol.">
        <title>Magnetococcus marinus gen. nov., sp. nov., a marine, magnetotactic bacterium that represents a novel lineage (Magnetococcaceae fam. nov.; Magnetococcales ord. nov.) at the base of the Alphaproteobacteria.</title>
        <authorList>
            <person name="Bazylinski D.A."/>
            <person name="Williams T.J."/>
            <person name="Lefevre C.T."/>
            <person name="Berg R.J."/>
            <person name="Zhang C.L."/>
            <person name="Bowser S.S."/>
            <person name="Dean A.J."/>
            <person name="Beveridge T.J."/>
        </authorList>
    </citation>
    <scope>NUCLEOTIDE SEQUENCE [LARGE SCALE GENOMIC DNA]</scope>
    <source>
        <strain evidence="8">ATCC BAA-1437 / JCM 17883 / MC-1</strain>
    </source>
</reference>
<dbReference type="GO" id="GO:0051539">
    <property type="term" value="F:4 iron, 4 sulfur cluster binding"/>
    <property type="evidence" value="ECO:0007669"/>
    <property type="project" value="TreeGrafter"/>
</dbReference>
<evidence type="ECO:0000256" key="1">
    <source>
        <dbReference type="ARBA" id="ARBA00022723"/>
    </source>
</evidence>
<dbReference type="PANTHER" id="PTHR42961:SF2">
    <property type="entry name" value="IRON-SULFUR PROTEIN NUBPL"/>
    <property type="match status" value="1"/>
</dbReference>
<dbReference type="RefSeq" id="WP_011713359.1">
    <property type="nucleotide sequence ID" value="NC_008576.1"/>
</dbReference>
<dbReference type="GO" id="GO:0140663">
    <property type="term" value="F:ATP-dependent FeS chaperone activity"/>
    <property type="evidence" value="ECO:0007669"/>
    <property type="project" value="InterPro"/>
</dbReference>
<feature type="binding site" evidence="6">
    <location>
        <begin position="36"/>
        <end position="43"/>
    </location>
    <ligand>
        <name>ATP</name>
        <dbReference type="ChEBI" id="CHEBI:30616"/>
    </ligand>
</feature>
<evidence type="ECO:0000256" key="2">
    <source>
        <dbReference type="ARBA" id="ARBA00022741"/>
    </source>
</evidence>
<dbReference type="KEGG" id="mgm:Mmc1_1702"/>
<dbReference type="GO" id="GO:0005524">
    <property type="term" value="F:ATP binding"/>
    <property type="evidence" value="ECO:0007669"/>
    <property type="project" value="UniProtKB-UniRule"/>
</dbReference>
<dbReference type="Pfam" id="PF10609">
    <property type="entry name" value="ParA"/>
    <property type="match status" value="1"/>
</dbReference>
<protein>
    <recommendedName>
        <fullName evidence="6">Iron-sulfur cluster carrier protein</fullName>
    </recommendedName>
</protein>
<dbReference type="PANTHER" id="PTHR42961">
    <property type="entry name" value="IRON-SULFUR PROTEIN NUBPL"/>
    <property type="match status" value="1"/>
</dbReference>
<evidence type="ECO:0000256" key="4">
    <source>
        <dbReference type="ARBA" id="ARBA00023004"/>
    </source>
</evidence>
<dbReference type="eggNOG" id="COG0489">
    <property type="taxonomic scope" value="Bacteria"/>
</dbReference>
<dbReference type="STRING" id="156889.Mmc1_1702"/>
<dbReference type="FunFam" id="3.40.50.300:FF:001119">
    <property type="entry name" value="Iron-sulfur cluster carrier protein"/>
    <property type="match status" value="1"/>
</dbReference>
<evidence type="ECO:0000313" key="7">
    <source>
        <dbReference type="EMBL" id="ABK44211.1"/>
    </source>
</evidence>
<keyword evidence="1 6" id="KW-0479">Metal-binding</keyword>
<reference evidence="8" key="1">
    <citation type="journal article" date="2009" name="Appl. Environ. Microbiol.">
        <title>Complete genome sequence of the chemolithoautotrophic marine magnetotactic coccus strain MC-1.</title>
        <authorList>
            <person name="Schubbe S."/>
            <person name="Williams T.J."/>
            <person name="Xie G."/>
            <person name="Kiss H.E."/>
            <person name="Brettin T.S."/>
            <person name="Martinez D."/>
            <person name="Ross C.A."/>
            <person name="Schuler D."/>
            <person name="Cox B.L."/>
            <person name="Nealson K.H."/>
            <person name="Bazylinski D.A."/>
        </authorList>
    </citation>
    <scope>NUCLEOTIDE SEQUENCE [LARGE SCALE GENOMIC DNA]</scope>
    <source>
        <strain evidence="8">ATCC BAA-1437 / JCM 17883 / MC-1</strain>
    </source>
</reference>
<dbReference type="GO" id="GO:0016887">
    <property type="term" value="F:ATP hydrolysis activity"/>
    <property type="evidence" value="ECO:0007669"/>
    <property type="project" value="UniProtKB-UniRule"/>
</dbReference>
<dbReference type="InterPro" id="IPR027417">
    <property type="entry name" value="P-loop_NTPase"/>
</dbReference>
<evidence type="ECO:0000256" key="6">
    <source>
        <dbReference type="HAMAP-Rule" id="MF_02040"/>
    </source>
</evidence>
<dbReference type="InterPro" id="IPR033756">
    <property type="entry name" value="YlxH/NBP35"/>
</dbReference>
<accession>A0L8B8</accession>
<keyword evidence="6" id="KW-0378">Hydrolase</keyword>
<dbReference type="OrthoDB" id="9809679at2"/>
<evidence type="ECO:0000256" key="3">
    <source>
        <dbReference type="ARBA" id="ARBA00022840"/>
    </source>
</evidence>